<proteinExistence type="predicted"/>
<protein>
    <submittedName>
        <fullName evidence="1">Transposase is4</fullName>
    </submittedName>
</protein>
<dbReference type="EMBL" id="CM043015">
    <property type="protein sequence ID" value="KAI4469474.1"/>
    <property type="molecule type" value="Genomic_DNA"/>
</dbReference>
<keyword evidence="2" id="KW-1185">Reference proteome</keyword>
<gene>
    <name evidence="1" type="ORF">MML48_1g00136</name>
</gene>
<name>A0ACB9TS67_HOLOL</name>
<dbReference type="Proteomes" id="UP001056778">
    <property type="component" value="Chromosome 1"/>
</dbReference>
<comment type="caution">
    <text evidence="1">The sequence shown here is derived from an EMBL/GenBank/DDBJ whole genome shotgun (WGS) entry which is preliminary data.</text>
</comment>
<evidence type="ECO:0000313" key="1">
    <source>
        <dbReference type="EMBL" id="KAI4469474.1"/>
    </source>
</evidence>
<evidence type="ECO:0000313" key="2">
    <source>
        <dbReference type="Proteomes" id="UP001056778"/>
    </source>
</evidence>
<organism evidence="1 2">
    <name type="scientific">Holotrichia oblita</name>
    <name type="common">Chafer beetle</name>
    <dbReference type="NCBI Taxonomy" id="644536"/>
    <lineage>
        <taxon>Eukaryota</taxon>
        <taxon>Metazoa</taxon>
        <taxon>Ecdysozoa</taxon>
        <taxon>Arthropoda</taxon>
        <taxon>Hexapoda</taxon>
        <taxon>Insecta</taxon>
        <taxon>Pterygota</taxon>
        <taxon>Neoptera</taxon>
        <taxon>Endopterygota</taxon>
        <taxon>Coleoptera</taxon>
        <taxon>Polyphaga</taxon>
        <taxon>Scarabaeiformia</taxon>
        <taxon>Scarabaeidae</taxon>
        <taxon>Melolonthinae</taxon>
        <taxon>Holotrichia</taxon>
    </lineage>
</organism>
<accession>A0ACB9TS67</accession>
<reference evidence="1" key="1">
    <citation type="submission" date="2022-04" db="EMBL/GenBank/DDBJ databases">
        <title>Chromosome-scale genome assembly of Holotrichia oblita Faldermann.</title>
        <authorList>
            <person name="Rongchong L."/>
        </authorList>
    </citation>
    <scope>NUCLEOTIDE SEQUENCE</scope>
    <source>
        <strain evidence="1">81SQS9</strain>
    </source>
</reference>
<sequence length="686" mass="78847">MVHYTFEEYRDIIMCYGEATSNSYEAQRIYRERYPLRQVPNVRTFIDVHRRLREDGCFRKPKLNSGVSRTRRTVRNEETVLRMVENNPRTSTRKTSSVVRNVNRMSSGEKWKFKKALTVQELEAILEEDSDLEEINEIDAVYVPPDVDSLTDEENLDEDLLAGENLSMDIVGTIEIHTQALENDNFVEPPPGPSSSKKKKISSKSKSKQYVPSWKKLEPSYSSVPTKNEFQKMQEIKQQVGGKSPLEVLLLFFDDTVLNAIVNYSLKYAQDNNRHDFKFSVSLLKQFLGILILTGYHTLPACDMYLSKNADKGVDLVRGCMSRNTFRSIKRNLHLADNSSLDNADKFSKLRPVFSLLNEKYLQFGIFTHNLSIDEQMIPYFGRHSAKMFIKGKPVRFGFKIWCLCSSGGYLYQFIPYGGAASKDSQQEQEHSLGTRVVLDLLSVVPDASLYKVFFDNFFSSYSLFNILNEKGFFFTGTVRENRLPNCPMQSSKILRKQKRGEFDFTFDESAQIPYTTMPRNYKKKLGVTAKFRYNKVYMENALKAVVRGQMSLRAASTNYGVPYTTLHRKYQAHLKGDNQRTIGGQPVLSDVEENILVECLLLCANWGPPLQRYDVRCIVQQYLNKAGAHTEKNWKTKEKPEENPKPGVVKEARERIKGIKQDDKKEAKQKEAITSKTDDSILMSV</sequence>